<dbReference type="STRING" id="1123510.GCA_000620025_01217"/>
<dbReference type="PROSITE" id="PS51354">
    <property type="entry name" value="GLUTAREDOXIN_2"/>
    <property type="match status" value="1"/>
</dbReference>
<dbReference type="InterPro" id="IPR036249">
    <property type="entry name" value="Thioredoxin-like_sf"/>
</dbReference>
<dbReference type="AlphaFoldDB" id="A0A348HGQ2"/>
<dbReference type="OrthoDB" id="9793736at2"/>
<protein>
    <submittedName>
        <fullName evidence="2">Glutaredoxin</fullName>
    </submittedName>
</protein>
<reference evidence="2 3" key="1">
    <citation type="submission" date="2018-09" db="EMBL/GenBank/DDBJ databases">
        <title>Zymobacter palmae IAM14233 (=T109) whole genome analysis.</title>
        <authorList>
            <person name="Yanase H."/>
        </authorList>
    </citation>
    <scope>NUCLEOTIDE SEQUENCE [LARGE SCALE GENOMIC DNA]</scope>
    <source>
        <strain evidence="2 3">IAM14233</strain>
    </source>
</reference>
<feature type="domain" description="GST N-terminal" evidence="1">
    <location>
        <begin position="13"/>
        <end position="86"/>
    </location>
</feature>
<dbReference type="Gene3D" id="3.40.30.10">
    <property type="entry name" value="Glutaredoxin"/>
    <property type="match status" value="1"/>
</dbReference>
<evidence type="ECO:0000259" key="1">
    <source>
        <dbReference type="Pfam" id="PF13417"/>
    </source>
</evidence>
<dbReference type="Proteomes" id="UP000267342">
    <property type="component" value="Chromosome"/>
</dbReference>
<gene>
    <name evidence="2" type="ORF">ZBT109_2058</name>
</gene>
<dbReference type="KEGG" id="zpl:ZBT109_2058"/>
<dbReference type="InterPro" id="IPR004045">
    <property type="entry name" value="Glutathione_S-Trfase_N"/>
</dbReference>
<dbReference type="EMBL" id="AP018933">
    <property type="protein sequence ID" value="BBG30804.1"/>
    <property type="molecule type" value="Genomic_DNA"/>
</dbReference>
<proteinExistence type="predicted"/>
<dbReference type="SUPFAM" id="SSF52833">
    <property type="entry name" value="Thioredoxin-like"/>
    <property type="match status" value="1"/>
</dbReference>
<accession>A0A348HGQ2</accession>
<keyword evidence="3" id="KW-1185">Reference proteome</keyword>
<dbReference type="InterPro" id="IPR011767">
    <property type="entry name" value="GLR_AS"/>
</dbReference>
<name>A0A348HGQ2_9GAMM</name>
<organism evidence="2 3">
    <name type="scientific">Zymobacter palmae</name>
    <dbReference type="NCBI Taxonomy" id="33074"/>
    <lineage>
        <taxon>Bacteria</taxon>
        <taxon>Pseudomonadati</taxon>
        <taxon>Pseudomonadota</taxon>
        <taxon>Gammaproteobacteria</taxon>
        <taxon>Oceanospirillales</taxon>
        <taxon>Halomonadaceae</taxon>
        <taxon>Zymobacter group</taxon>
        <taxon>Zymobacter</taxon>
    </lineage>
</organism>
<sequence length="89" mass="10441">MSDLARSCRGLTLYHFESCPFCLKVRRYIEQRQLPIAMRDIHKNPLHREELLAGGGRKQVPCLHIASHGQDIWLYESDDIIDWLHTNVQ</sequence>
<evidence type="ECO:0000313" key="3">
    <source>
        <dbReference type="Proteomes" id="UP000267342"/>
    </source>
</evidence>
<evidence type="ECO:0000313" key="2">
    <source>
        <dbReference type="EMBL" id="BBG30804.1"/>
    </source>
</evidence>
<dbReference type="PROSITE" id="PS00195">
    <property type="entry name" value="GLUTAREDOXIN_1"/>
    <property type="match status" value="1"/>
</dbReference>
<dbReference type="Pfam" id="PF13417">
    <property type="entry name" value="GST_N_3"/>
    <property type="match status" value="1"/>
</dbReference>
<dbReference type="RefSeq" id="WP_051523702.1">
    <property type="nucleotide sequence ID" value="NZ_AP018933.1"/>
</dbReference>